<dbReference type="EMBL" id="CAJEWN010000872">
    <property type="protein sequence ID" value="CAD2191331.1"/>
    <property type="molecule type" value="Genomic_DNA"/>
</dbReference>
<gene>
    <name evidence="2" type="ORF">MENT_LOCUS44157</name>
</gene>
<dbReference type="InterPro" id="IPR024224">
    <property type="entry name" value="DENND6"/>
</dbReference>
<accession>A0A6V7WWB3</accession>
<comment type="caution">
    <text evidence="2">The sequence shown here is derived from an EMBL/GenBank/DDBJ whole genome shotgun (WGS) entry which is preliminary data.</text>
</comment>
<proteinExistence type="predicted"/>
<name>A0A6V7WWB3_MELEN</name>
<evidence type="ECO:0000256" key="1">
    <source>
        <dbReference type="SAM" id="MobiDB-lite"/>
    </source>
</evidence>
<feature type="region of interest" description="Disordered" evidence="1">
    <location>
        <begin position="67"/>
        <end position="87"/>
    </location>
</feature>
<dbReference type="GO" id="GO:0005085">
    <property type="term" value="F:guanyl-nucleotide exchange factor activity"/>
    <property type="evidence" value="ECO:0007669"/>
    <property type="project" value="InterPro"/>
</dbReference>
<sequence length="87" mass="9962">MTNLKRIYLKKMIVNNYIGNDFKKWMHCFCVVTFDLELGQTIEVVYPGSAYLSPIERSDICYLSFPDSNSSSTNINNSCSSSTLQYL</sequence>
<feature type="compositionally biased region" description="Low complexity" evidence="1">
    <location>
        <begin position="68"/>
        <end position="87"/>
    </location>
</feature>
<organism evidence="2 3">
    <name type="scientific">Meloidogyne enterolobii</name>
    <name type="common">Root-knot nematode worm</name>
    <name type="synonym">Meloidogyne mayaguensis</name>
    <dbReference type="NCBI Taxonomy" id="390850"/>
    <lineage>
        <taxon>Eukaryota</taxon>
        <taxon>Metazoa</taxon>
        <taxon>Ecdysozoa</taxon>
        <taxon>Nematoda</taxon>
        <taxon>Chromadorea</taxon>
        <taxon>Rhabditida</taxon>
        <taxon>Tylenchina</taxon>
        <taxon>Tylenchomorpha</taxon>
        <taxon>Tylenchoidea</taxon>
        <taxon>Meloidogynidae</taxon>
        <taxon>Meloidogyninae</taxon>
        <taxon>Meloidogyne</taxon>
    </lineage>
</organism>
<reference evidence="2 3" key="1">
    <citation type="submission" date="2020-08" db="EMBL/GenBank/DDBJ databases">
        <authorList>
            <person name="Koutsovoulos G."/>
            <person name="Danchin GJ E."/>
        </authorList>
    </citation>
    <scope>NUCLEOTIDE SEQUENCE [LARGE SCALE GENOMIC DNA]</scope>
</reference>
<dbReference type="PANTHER" id="PTHR13677">
    <property type="entry name" value="LD41638P"/>
    <property type="match status" value="1"/>
</dbReference>
<dbReference type="AlphaFoldDB" id="A0A6V7WWB3"/>
<protein>
    <submittedName>
        <fullName evidence="2">Uncharacterized protein</fullName>
    </submittedName>
</protein>
<dbReference type="GO" id="GO:0055037">
    <property type="term" value="C:recycling endosome"/>
    <property type="evidence" value="ECO:0007669"/>
    <property type="project" value="TreeGrafter"/>
</dbReference>
<evidence type="ECO:0000313" key="2">
    <source>
        <dbReference type="EMBL" id="CAD2191331.1"/>
    </source>
</evidence>
<dbReference type="PANTHER" id="PTHR13677:SF0">
    <property type="entry name" value="LD41638P"/>
    <property type="match status" value="1"/>
</dbReference>
<dbReference type="OrthoDB" id="10265409at2759"/>
<dbReference type="Proteomes" id="UP000580250">
    <property type="component" value="Unassembled WGS sequence"/>
</dbReference>
<evidence type="ECO:0000313" key="3">
    <source>
        <dbReference type="Proteomes" id="UP000580250"/>
    </source>
</evidence>